<dbReference type="RefSeq" id="WP_093003976.1">
    <property type="nucleotide sequence ID" value="NZ_FNZZ01000002.1"/>
</dbReference>
<dbReference type="GO" id="GO:0020037">
    <property type="term" value="F:heme binding"/>
    <property type="evidence" value="ECO:0007669"/>
    <property type="project" value="InterPro"/>
</dbReference>
<dbReference type="STRING" id="1855283.SAMN05216382_0993"/>
<reference evidence="2" key="1">
    <citation type="submission" date="2016-10" db="EMBL/GenBank/DDBJ databases">
        <authorList>
            <person name="Varghese N."/>
            <person name="Submissions S."/>
        </authorList>
    </citation>
    <scope>NUCLEOTIDE SEQUENCE [LARGE SCALE GENOMIC DNA]</scope>
    <source>
        <strain evidence="2">JS21-1</strain>
    </source>
</reference>
<dbReference type="GO" id="GO:0009055">
    <property type="term" value="F:electron transfer activity"/>
    <property type="evidence" value="ECO:0007669"/>
    <property type="project" value="InterPro"/>
</dbReference>
<sequence>MRVAILTATVLLAGCSAEPDAPLAKPTGAFQPVSITLPAETAALPDTPAGTTLSQHCTACHSPDFLTRQPPLTADKWQATVTKMREAYHAPISPADEPAIVAALVTLQGTTSAR</sequence>
<dbReference type="Gene3D" id="1.10.760.10">
    <property type="entry name" value="Cytochrome c-like domain"/>
    <property type="match status" value="1"/>
</dbReference>
<dbReference type="PROSITE" id="PS51257">
    <property type="entry name" value="PROKAR_LIPOPROTEIN"/>
    <property type="match status" value="1"/>
</dbReference>
<proteinExistence type="predicted"/>
<evidence type="ECO:0000313" key="2">
    <source>
        <dbReference type="Proteomes" id="UP000199214"/>
    </source>
</evidence>
<gene>
    <name evidence="1" type="ORF">SAMN05216382_0993</name>
</gene>
<protein>
    <submittedName>
        <fullName evidence="1">Sulfite dehydrogenase</fullName>
    </submittedName>
</protein>
<dbReference type="Proteomes" id="UP000199214">
    <property type="component" value="Unassembled WGS sequence"/>
</dbReference>
<dbReference type="InterPro" id="IPR036909">
    <property type="entry name" value="Cyt_c-like_dom_sf"/>
</dbReference>
<dbReference type="SUPFAM" id="SSF46626">
    <property type="entry name" value="Cytochrome c"/>
    <property type="match status" value="1"/>
</dbReference>
<dbReference type="AlphaFoldDB" id="A0A1H7KJS7"/>
<evidence type="ECO:0000313" key="1">
    <source>
        <dbReference type="EMBL" id="SEK86265.1"/>
    </source>
</evidence>
<dbReference type="EMBL" id="FNZZ01000002">
    <property type="protein sequence ID" value="SEK86265.1"/>
    <property type="molecule type" value="Genomic_DNA"/>
</dbReference>
<accession>A0A1H7KJS7</accession>
<dbReference type="OrthoDB" id="9789237at2"/>
<organism evidence="1 2">
    <name type="scientific">Sphingomonas palmae</name>
    <dbReference type="NCBI Taxonomy" id="1855283"/>
    <lineage>
        <taxon>Bacteria</taxon>
        <taxon>Pseudomonadati</taxon>
        <taxon>Pseudomonadota</taxon>
        <taxon>Alphaproteobacteria</taxon>
        <taxon>Sphingomonadales</taxon>
        <taxon>Sphingomonadaceae</taxon>
        <taxon>Sphingomonas</taxon>
    </lineage>
</organism>
<keyword evidence="2" id="KW-1185">Reference proteome</keyword>
<name>A0A1H7KJS7_9SPHN</name>